<keyword evidence="4" id="KW-1185">Reference proteome</keyword>
<dbReference type="CDD" id="cd00293">
    <property type="entry name" value="USP-like"/>
    <property type="match status" value="1"/>
</dbReference>
<comment type="similarity">
    <text evidence="1">Belongs to the universal stress protein A family.</text>
</comment>
<dbReference type="Gene3D" id="3.40.50.620">
    <property type="entry name" value="HUPs"/>
    <property type="match status" value="2"/>
</dbReference>
<sequence>MQSIKAVMKTILMLTDFSGNATHAARAAATVVEKLHADILLFNTYYDHPILPAYGGGPWVVEEFVFRKEDSTAQLSHLAIQLRHVIADQTKNGFRPKTDYQSGEGSLGENVEVILKDKAIDMIVMGGSTNSGLEHLFFGSDTMDVINHANCPVLVIPPKALLKKINKVTVATAFELADINAITYLVGLAKNIGFELEIVHVSLTEKDEEPVKERAIHNRVRAIKQANVTYQQIRGKDVIKRLKGMCKDNGSDILALVHYQHGFFADIFRTSNTEQALSGNHLPIMVIPSQLINP</sequence>
<dbReference type="InterPro" id="IPR014729">
    <property type="entry name" value="Rossmann-like_a/b/a_fold"/>
</dbReference>
<evidence type="ECO:0000259" key="2">
    <source>
        <dbReference type="Pfam" id="PF00582"/>
    </source>
</evidence>
<dbReference type="AlphaFoldDB" id="A0A495J719"/>
<accession>A0A495J719</accession>
<feature type="domain" description="UspA" evidence="2">
    <location>
        <begin position="8"/>
        <end position="157"/>
    </location>
</feature>
<comment type="caution">
    <text evidence="3">The sequence shown here is derived from an EMBL/GenBank/DDBJ whole genome shotgun (WGS) entry which is preliminary data.</text>
</comment>
<organism evidence="3 4">
    <name type="scientific">Mucilaginibacter gracilis</name>
    <dbReference type="NCBI Taxonomy" id="423350"/>
    <lineage>
        <taxon>Bacteria</taxon>
        <taxon>Pseudomonadati</taxon>
        <taxon>Bacteroidota</taxon>
        <taxon>Sphingobacteriia</taxon>
        <taxon>Sphingobacteriales</taxon>
        <taxon>Sphingobacteriaceae</taxon>
        <taxon>Mucilaginibacter</taxon>
    </lineage>
</organism>
<dbReference type="PANTHER" id="PTHR46268">
    <property type="entry name" value="STRESS RESPONSE PROTEIN NHAX"/>
    <property type="match status" value="1"/>
</dbReference>
<name>A0A495J719_9SPHI</name>
<evidence type="ECO:0000313" key="3">
    <source>
        <dbReference type="EMBL" id="RKR84677.1"/>
    </source>
</evidence>
<dbReference type="SUPFAM" id="SSF52402">
    <property type="entry name" value="Adenine nucleotide alpha hydrolases-like"/>
    <property type="match status" value="2"/>
</dbReference>
<dbReference type="EMBL" id="RBKU01000001">
    <property type="protein sequence ID" value="RKR84677.1"/>
    <property type="molecule type" value="Genomic_DNA"/>
</dbReference>
<reference evidence="3 4" key="1">
    <citation type="submission" date="2018-10" db="EMBL/GenBank/DDBJ databases">
        <title>Genomic Encyclopedia of Archaeal and Bacterial Type Strains, Phase II (KMG-II): from individual species to whole genera.</title>
        <authorList>
            <person name="Goeker M."/>
        </authorList>
    </citation>
    <scope>NUCLEOTIDE SEQUENCE [LARGE SCALE GENOMIC DNA]</scope>
    <source>
        <strain evidence="3 4">DSM 18602</strain>
    </source>
</reference>
<dbReference type="PRINTS" id="PR01438">
    <property type="entry name" value="UNVRSLSTRESS"/>
</dbReference>
<gene>
    <name evidence="3" type="ORF">BDD43_4927</name>
</gene>
<dbReference type="InterPro" id="IPR006015">
    <property type="entry name" value="Universal_stress_UspA"/>
</dbReference>
<evidence type="ECO:0000313" key="4">
    <source>
        <dbReference type="Proteomes" id="UP000268007"/>
    </source>
</evidence>
<proteinExistence type="inferred from homology"/>
<protein>
    <submittedName>
        <fullName evidence="3">Nucleotide-binding universal stress UspA family protein</fullName>
    </submittedName>
</protein>
<dbReference type="Pfam" id="PF00582">
    <property type="entry name" value="Usp"/>
    <property type="match status" value="1"/>
</dbReference>
<dbReference type="Proteomes" id="UP000268007">
    <property type="component" value="Unassembled WGS sequence"/>
</dbReference>
<evidence type="ECO:0000256" key="1">
    <source>
        <dbReference type="ARBA" id="ARBA00008791"/>
    </source>
</evidence>
<dbReference type="InterPro" id="IPR006016">
    <property type="entry name" value="UspA"/>
</dbReference>
<dbReference type="PANTHER" id="PTHR46268:SF6">
    <property type="entry name" value="UNIVERSAL STRESS PROTEIN UP12"/>
    <property type="match status" value="1"/>
</dbReference>